<accession>A0ABY3DE13</accession>
<gene>
    <name evidence="1" type="ORF">DZA28_24880</name>
</gene>
<organism evidence="1 2">
    <name type="scientific">Pseudomonas alloputida</name>
    <dbReference type="NCBI Taxonomy" id="1940621"/>
    <lineage>
        <taxon>Bacteria</taxon>
        <taxon>Pseudomonadati</taxon>
        <taxon>Pseudomonadota</taxon>
        <taxon>Gammaproteobacteria</taxon>
        <taxon>Pseudomonadales</taxon>
        <taxon>Pseudomonadaceae</taxon>
        <taxon>Pseudomonas</taxon>
    </lineage>
</organism>
<dbReference type="EMBL" id="QWEF01000001">
    <property type="protein sequence ID" value="TRZ62989.1"/>
    <property type="molecule type" value="Genomic_DNA"/>
</dbReference>
<keyword evidence="2" id="KW-1185">Reference proteome</keyword>
<name>A0ABY3DE13_9PSED</name>
<evidence type="ECO:0000313" key="1">
    <source>
        <dbReference type="EMBL" id="TRZ62989.1"/>
    </source>
</evidence>
<dbReference type="RefSeq" id="WP_144000415.1">
    <property type="nucleotide sequence ID" value="NZ_QWEF01000001.1"/>
</dbReference>
<protein>
    <submittedName>
        <fullName evidence="1">Uncharacterized protein</fullName>
    </submittedName>
</protein>
<reference evidence="1 2" key="1">
    <citation type="journal article" date="2019" name="Biocontrol Sci. Technol.">
        <title>Pseudomonas putida strain B2017 produced as technical grade active ingredient controls fungal and bacterial crop diseases.</title>
        <authorList>
            <person name="Oliver C."/>
            <person name="Hernandez I."/>
            <person name="Caminal M."/>
            <person name="Lara J.M."/>
            <person name="Fernandez C."/>
        </authorList>
    </citation>
    <scope>NUCLEOTIDE SEQUENCE [LARGE SCALE GENOMIC DNA]</scope>
    <source>
        <strain evidence="1 2">B2017</strain>
    </source>
</reference>
<comment type="caution">
    <text evidence="1">The sequence shown here is derived from an EMBL/GenBank/DDBJ whole genome shotgun (WGS) entry which is preliminary data.</text>
</comment>
<proteinExistence type="predicted"/>
<dbReference type="Proteomes" id="UP001165882">
    <property type="component" value="Unassembled WGS sequence"/>
</dbReference>
<sequence>MNRNQIATANSLFFKRDQVQRRLDTVLSGSGVALMITGDYQEPAVLAAVVGPLADHFRVELAAIDDQLRLLGWTDE</sequence>
<evidence type="ECO:0000313" key="2">
    <source>
        <dbReference type="Proteomes" id="UP001165882"/>
    </source>
</evidence>